<evidence type="ECO:0000256" key="4">
    <source>
        <dbReference type="ARBA" id="ARBA00022448"/>
    </source>
</evidence>
<comment type="similarity">
    <text evidence="2">Belongs to the COG8 family.</text>
</comment>
<accession>A0AAD9V879</accession>
<dbReference type="PANTHER" id="PTHR21311:SF0">
    <property type="entry name" value="CONSERVED OLIGOMERIC GOLGI COMPLEX SUBUNIT 8"/>
    <property type="match status" value="1"/>
</dbReference>
<dbReference type="InterPro" id="IPR007255">
    <property type="entry name" value="COG8"/>
</dbReference>
<dbReference type="AlphaFoldDB" id="A0AAD9V879"/>
<dbReference type="Pfam" id="PF04124">
    <property type="entry name" value="Dor1"/>
    <property type="match status" value="1"/>
</dbReference>
<dbReference type="GO" id="GO:0015031">
    <property type="term" value="P:protein transport"/>
    <property type="evidence" value="ECO:0007669"/>
    <property type="project" value="UniProtKB-KW"/>
</dbReference>
<keyword evidence="5" id="KW-0653">Protein transport</keyword>
<evidence type="ECO:0000256" key="2">
    <source>
        <dbReference type="ARBA" id="ARBA00006419"/>
    </source>
</evidence>
<comment type="subcellular location">
    <subcellularLocation>
        <location evidence="1">Golgi apparatus membrane</location>
        <topology evidence="1">Peripheral membrane protein</topology>
    </subcellularLocation>
</comment>
<evidence type="ECO:0000256" key="8">
    <source>
        <dbReference type="ARBA" id="ARBA00031347"/>
    </source>
</evidence>
<dbReference type="Proteomes" id="UP001249851">
    <property type="component" value="Unassembled WGS sequence"/>
</dbReference>
<dbReference type="GO" id="GO:0017119">
    <property type="term" value="C:Golgi transport complex"/>
    <property type="evidence" value="ECO:0007669"/>
    <property type="project" value="InterPro"/>
</dbReference>
<proteinExistence type="inferred from homology"/>
<protein>
    <recommendedName>
        <fullName evidence="3">Conserved oligomeric Golgi complex subunit 8</fullName>
    </recommendedName>
    <alternativeName>
        <fullName evidence="8">Component of oligomeric Golgi complex 8</fullName>
    </alternativeName>
</protein>
<keyword evidence="6" id="KW-0333">Golgi apparatus</keyword>
<evidence type="ECO:0000313" key="9">
    <source>
        <dbReference type="EMBL" id="KAK2564916.1"/>
    </source>
</evidence>
<dbReference type="PANTHER" id="PTHR21311">
    <property type="entry name" value="CONSERVED OLIGOMERIC GOLGI COMPLEX COMPONENT 8"/>
    <property type="match status" value="1"/>
</dbReference>
<evidence type="ECO:0000256" key="6">
    <source>
        <dbReference type="ARBA" id="ARBA00023034"/>
    </source>
</evidence>
<evidence type="ECO:0000313" key="10">
    <source>
        <dbReference type="Proteomes" id="UP001249851"/>
    </source>
</evidence>
<evidence type="ECO:0000256" key="7">
    <source>
        <dbReference type="ARBA" id="ARBA00023136"/>
    </source>
</evidence>
<reference evidence="9" key="2">
    <citation type="journal article" date="2023" name="Science">
        <title>Genomic signatures of disease resistance in endangered staghorn corals.</title>
        <authorList>
            <person name="Vollmer S.V."/>
            <person name="Selwyn J.D."/>
            <person name="Despard B.A."/>
            <person name="Roesel C.L."/>
        </authorList>
    </citation>
    <scope>NUCLEOTIDE SEQUENCE</scope>
    <source>
        <strain evidence="9">K2</strain>
    </source>
</reference>
<comment type="caution">
    <text evidence="9">The sequence shown here is derived from an EMBL/GenBank/DDBJ whole genome shotgun (WGS) entry which is preliminary data.</text>
</comment>
<evidence type="ECO:0000256" key="1">
    <source>
        <dbReference type="ARBA" id="ARBA00004395"/>
    </source>
</evidence>
<organism evidence="9 10">
    <name type="scientific">Acropora cervicornis</name>
    <name type="common">Staghorn coral</name>
    <dbReference type="NCBI Taxonomy" id="6130"/>
    <lineage>
        <taxon>Eukaryota</taxon>
        <taxon>Metazoa</taxon>
        <taxon>Cnidaria</taxon>
        <taxon>Anthozoa</taxon>
        <taxon>Hexacorallia</taxon>
        <taxon>Scleractinia</taxon>
        <taxon>Astrocoeniina</taxon>
        <taxon>Acroporidae</taxon>
        <taxon>Acropora</taxon>
    </lineage>
</organism>
<keyword evidence="10" id="KW-1185">Reference proteome</keyword>
<dbReference type="EMBL" id="JARQWQ010000021">
    <property type="protein sequence ID" value="KAK2564916.1"/>
    <property type="molecule type" value="Genomic_DNA"/>
</dbReference>
<dbReference type="GO" id="GO:0006891">
    <property type="term" value="P:intra-Golgi vesicle-mediated transport"/>
    <property type="evidence" value="ECO:0007669"/>
    <property type="project" value="TreeGrafter"/>
</dbReference>
<sequence length="529" mass="60478">MYEGSGYQKCKEKPLTARGFDNLPVTTKENSNSEQVCLSNQAERLNEEDGVQKQRSKASLNEALPNLNRQDHKEPARLLKCWNKARKENMARNFAQTQSDEGINLIKYFRSRLITGSKIEAAQDTPDASANREAYKAVPRPPPPGFETNGAGLCVPIQDGRLIRGMYNNSIMANGEQDDSLLKALFKESFQGREPERLAEEKAQILEQTEHLAFHNYKTFIKTAECTKEIFHDFVSVETHVESLLHKLPKFSEACSNFMKLAQDINSCRHLNSLTLSRHTQLLEILEISQLMDSCVRNGYYEEALELSSYVQRLEKKLSNIAIIQNIVEVVKSSTQLMLSQLLQQLRSAIQLPACLRVIGYLRRLDMFNESELRIKFLQARDAWFQGVLASIPSDDPYHHINKTIETSRVHLFDIVTQYRAIFSDDDPILSMENEDSPMYGNLFHCWIAQKVQQFLKTLEYDLERGVGSRLDSLLGQCMYFGLSFSRVGADFRGLLPPLFHNATMQAFRRAIQDATNRYVVCACHSVWL</sequence>
<evidence type="ECO:0000256" key="5">
    <source>
        <dbReference type="ARBA" id="ARBA00022927"/>
    </source>
</evidence>
<keyword evidence="4" id="KW-0813">Transport</keyword>
<reference evidence="9" key="1">
    <citation type="journal article" date="2023" name="G3 (Bethesda)">
        <title>Whole genome assembly and annotation of the endangered Caribbean coral Acropora cervicornis.</title>
        <authorList>
            <person name="Selwyn J.D."/>
            <person name="Vollmer S.V."/>
        </authorList>
    </citation>
    <scope>NUCLEOTIDE SEQUENCE</scope>
    <source>
        <strain evidence="9">K2</strain>
    </source>
</reference>
<dbReference type="GO" id="GO:0000139">
    <property type="term" value="C:Golgi membrane"/>
    <property type="evidence" value="ECO:0007669"/>
    <property type="project" value="UniProtKB-SubCell"/>
</dbReference>
<dbReference type="InterPro" id="IPR016159">
    <property type="entry name" value="Cullin_repeat-like_dom_sf"/>
</dbReference>
<dbReference type="SUPFAM" id="SSF74788">
    <property type="entry name" value="Cullin repeat-like"/>
    <property type="match status" value="1"/>
</dbReference>
<keyword evidence="7" id="KW-0472">Membrane</keyword>
<name>A0AAD9V879_ACRCE</name>
<gene>
    <name evidence="9" type="ORF">P5673_011623</name>
</gene>
<evidence type="ECO:0000256" key="3">
    <source>
        <dbReference type="ARBA" id="ARBA00020983"/>
    </source>
</evidence>